<dbReference type="OrthoDB" id="7592443at2"/>
<feature type="domain" description="Aminotransferase class V" evidence="2">
    <location>
        <begin position="29"/>
        <end position="408"/>
    </location>
</feature>
<evidence type="ECO:0000259" key="2">
    <source>
        <dbReference type="Pfam" id="PF00266"/>
    </source>
</evidence>
<dbReference type="STRING" id="1489064.WH96_05645"/>
<dbReference type="Gene3D" id="3.90.1150.10">
    <property type="entry name" value="Aspartate Aminotransferase, domain 1"/>
    <property type="match status" value="1"/>
</dbReference>
<organism evidence="3 4">
    <name type="scientific">Kiloniella spongiae</name>
    <dbReference type="NCBI Taxonomy" id="1489064"/>
    <lineage>
        <taxon>Bacteria</taxon>
        <taxon>Pseudomonadati</taxon>
        <taxon>Pseudomonadota</taxon>
        <taxon>Alphaproteobacteria</taxon>
        <taxon>Rhodospirillales</taxon>
        <taxon>Kiloniellaceae</taxon>
        <taxon>Kiloniella</taxon>
    </lineage>
</organism>
<dbReference type="Pfam" id="PF00266">
    <property type="entry name" value="Aminotran_5"/>
    <property type="match status" value="1"/>
</dbReference>
<protein>
    <submittedName>
        <fullName evidence="3">Aminotransferase</fullName>
    </submittedName>
</protein>
<reference evidence="3 4" key="1">
    <citation type="submission" date="2015-03" db="EMBL/GenBank/DDBJ databases">
        <title>Genome Sequence of Kiloniella spongiae MEBiC09566, isolated from a marine sponge.</title>
        <authorList>
            <person name="Shao Z."/>
            <person name="Wang L."/>
            <person name="Li X."/>
        </authorList>
    </citation>
    <scope>NUCLEOTIDE SEQUENCE [LARGE SCALE GENOMIC DNA]</scope>
    <source>
        <strain evidence="3 4">MEBiC09566</strain>
    </source>
</reference>
<gene>
    <name evidence="3" type="ORF">WH96_05645</name>
</gene>
<proteinExistence type="predicted"/>
<dbReference type="PANTHER" id="PTHR43586:SF21">
    <property type="entry name" value="PYRIDOXAL PHOSPHATE (PLP)-DEPENDENT ASPARTATE AMINOTRANSFERASE SUPERFAMILY"/>
    <property type="match status" value="1"/>
</dbReference>
<dbReference type="InterPro" id="IPR015424">
    <property type="entry name" value="PyrdxlP-dep_Trfase"/>
</dbReference>
<keyword evidence="3" id="KW-0032">Aminotransferase</keyword>
<keyword evidence="4" id="KW-1185">Reference proteome</keyword>
<dbReference type="InterPro" id="IPR000192">
    <property type="entry name" value="Aminotrans_V_dom"/>
</dbReference>
<dbReference type="EMBL" id="LAQL01000003">
    <property type="protein sequence ID" value="KLN61777.1"/>
    <property type="molecule type" value="Genomic_DNA"/>
</dbReference>
<dbReference type="Proteomes" id="UP000035444">
    <property type="component" value="Unassembled WGS sequence"/>
</dbReference>
<dbReference type="PATRIC" id="fig|1489064.4.peg.2344"/>
<sequence>MTFPIENVRAQFPSLSLTDNINGKEQRRIYLDNPAGTQVTSRVIEAVSDCFLNANANLGGYFPTSIAAEKVVDDCHLAMGDFMGTDDPGEIIIGATMTTLTMHMSRSICRDFNPGDEIIVTRMDHEGNVAAWLEIAQDLDLVIKWADFDKASWKIEPEHIKSLITDKTKLLALNYASNLTGAINDVKSIIAEAHKSDVLVYVDAVQLAPHHQIDVKDLDCDFLICSPYKFFGPHIGVLWGKRSLLEKMHAYKCRCVPETLATKYETGTPAIELLAGLTAAIDYYAWLGGELGQTGSRRTQMAAAFNAAIEYEENLTSQLIEGLQKIDGIEIFGPTAQNQMKARVPTVSIRHNKVKPDPLAKALSEENIFVWSGHNYAIGVVESLGIPMDEGILRIGIAHYNTAEEVQTILDSIENIVTNV</sequence>
<name>A0A0H2MM08_9PROT</name>
<evidence type="ECO:0000313" key="4">
    <source>
        <dbReference type="Proteomes" id="UP000035444"/>
    </source>
</evidence>
<keyword evidence="1" id="KW-0663">Pyridoxal phosphate</keyword>
<accession>A0A0H2MM08</accession>
<dbReference type="InterPro" id="IPR015422">
    <property type="entry name" value="PyrdxlP-dep_Trfase_small"/>
</dbReference>
<dbReference type="PANTHER" id="PTHR43586">
    <property type="entry name" value="CYSTEINE DESULFURASE"/>
    <property type="match status" value="1"/>
</dbReference>
<dbReference type="SUPFAM" id="SSF53383">
    <property type="entry name" value="PLP-dependent transferases"/>
    <property type="match status" value="1"/>
</dbReference>
<dbReference type="GO" id="GO:0008483">
    <property type="term" value="F:transaminase activity"/>
    <property type="evidence" value="ECO:0007669"/>
    <property type="project" value="UniProtKB-KW"/>
</dbReference>
<evidence type="ECO:0000256" key="1">
    <source>
        <dbReference type="ARBA" id="ARBA00022898"/>
    </source>
</evidence>
<dbReference type="InterPro" id="IPR011340">
    <property type="entry name" value="Cys_dSase-rel"/>
</dbReference>
<dbReference type="NCBIfam" id="TIGR01976">
    <property type="entry name" value="am_tr_V_VC1184"/>
    <property type="match status" value="1"/>
</dbReference>
<dbReference type="AlphaFoldDB" id="A0A0H2MM08"/>
<comment type="caution">
    <text evidence="3">The sequence shown here is derived from an EMBL/GenBank/DDBJ whole genome shotgun (WGS) entry which is preliminary data.</text>
</comment>
<evidence type="ECO:0000313" key="3">
    <source>
        <dbReference type="EMBL" id="KLN61777.1"/>
    </source>
</evidence>
<keyword evidence="3" id="KW-0808">Transferase</keyword>
<dbReference type="RefSeq" id="WP_047763114.1">
    <property type="nucleotide sequence ID" value="NZ_LAQL01000003.1"/>
</dbReference>
<dbReference type="InterPro" id="IPR015421">
    <property type="entry name" value="PyrdxlP-dep_Trfase_major"/>
</dbReference>
<dbReference type="Gene3D" id="3.40.640.10">
    <property type="entry name" value="Type I PLP-dependent aspartate aminotransferase-like (Major domain)"/>
    <property type="match status" value="1"/>
</dbReference>